<dbReference type="Proteomes" id="UP000292447">
    <property type="component" value="Chromosome V"/>
</dbReference>
<protein>
    <recommendedName>
        <fullName evidence="3">Reverse transcriptase zinc-binding domain-containing protein</fullName>
    </recommendedName>
</protein>
<gene>
    <name evidence="1" type="ORF">METSCH_E02600</name>
</gene>
<proteinExistence type="predicted"/>
<evidence type="ECO:0008006" key="3">
    <source>
        <dbReference type="Google" id="ProtNLM"/>
    </source>
</evidence>
<organism evidence="1 2">
    <name type="scientific">Metschnikowia aff. pulcherrima</name>
    <dbReference type="NCBI Taxonomy" id="2163413"/>
    <lineage>
        <taxon>Eukaryota</taxon>
        <taxon>Fungi</taxon>
        <taxon>Dikarya</taxon>
        <taxon>Ascomycota</taxon>
        <taxon>Saccharomycotina</taxon>
        <taxon>Pichiomycetes</taxon>
        <taxon>Metschnikowiaceae</taxon>
        <taxon>Metschnikowia</taxon>
    </lineage>
</organism>
<accession>A0A4P6XR42</accession>
<evidence type="ECO:0000313" key="2">
    <source>
        <dbReference type="Proteomes" id="UP000292447"/>
    </source>
</evidence>
<keyword evidence="2" id="KW-1185">Reference proteome</keyword>
<evidence type="ECO:0000313" key="1">
    <source>
        <dbReference type="EMBL" id="QBM90022.1"/>
    </source>
</evidence>
<dbReference type="AlphaFoldDB" id="A0A4P6XR42"/>
<name>A0A4P6XR42_9ASCO</name>
<dbReference type="EMBL" id="CP034460">
    <property type="protein sequence ID" value="QBM90022.1"/>
    <property type="molecule type" value="Genomic_DNA"/>
</dbReference>
<reference evidence="2" key="1">
    <citation type="submission" date="2019-03" db="EMBL/GenBank/DDBJ databases">
        <title>Snf2 controls pulcherriminic acid biosynthesis and connects pigmentation and antifungal activity of the yeast Metschnikowia pulcherrima.</title>
        <authorList>
            <person name="Gore-Lloyd D."/>
            <person name="Sumann I."/>
            <person name="Brachmann A.O."/>
            <person name="Schneeberger K."/>
            <person name="Ortiz-Merino R.A."/>
            <person name="Moreno-Beltran M."/>
            <person name="Schlaefli M."/>
            <person name="Kirner P."/>
            <person name="Santos Kron A."/>
            <person name="Wolfe K.H."/>
            <person name="Piel J."/>
            <person name="Ahrens C.H."/>
            <person name="Henk D."/>
            <person name="Freimoser F.M."/>
        </authorList>
    </citation>
    <scope>NUCLEOTIDE SEQUENCE [LARGE SCALE GENOMIC DNA]</scope>
    <source>
        <strain evidence="2">APC 1.2</strain>
    </source>
</reference>
<sequence>MICHPVNFRSLSKKKQEKLLPIMPERFLEICPAAASQRRWEKFWKRLHTFEWKKHKDFKALHHFNFGSHVPMHDTKTSLRGFRCHLCLSPVDSRQFLYHLYTECRCSKVLWDKLNIQAPMNLNSMLAPLNTTYENLRNLNWYVDTVRQVYSSRRREATGGTVLQPLLNRHLKKALERSKMRTS</sequence>